<dbReference type="SUPFAM" id="SSF51412">
    <property type="entry name" value="Inosine monophosphate dehydrogenase (IMPDH)"/>
    <property type="match status" value="1"/>
</dbReference>
<keyword evidence="8" id="KW-0503">Monooxygenase</keyword>
<organism evidence="12 13">
    <name type="scientific">Aeromonas diversa CDC 2478-85</name>
    <dbReference type="NCBI Taxonomy" id="1268237"/>
    <lineage>
        <taxon>Bacteria</taxon>
        <taxon>Pseudomonadati</taxon>
        <taxon>Pseudomonadota</taxon>
        <taxon>Gammaproteobacteria</taxon>
        <taxon>Aeromonadales</taxon>
        <taxon>Aeromonadaceae</taxon>
        <taxon>Aeromonas</taxon>
    </lineage>
</organism>
<dbReference type="PANTHER" id="PTHR42747:SF3">
    <property type="entry name" value="NITRONATE MONOOXYGENASE-RELATED"/>
    <property type="match status" value="1"/>
</dbReference>
<keyword evidence="12" id="KW-0223">Dioxygenase</keyword>
<evidence type="ECO:0000256" key="6">
    <source>
        <dbReference type="ARBA" id="ARBA00022741"/>
    </source>
</evidence>
<evidence type="ECO:0000256" key="4">
    <source>
        <dbReference type="ARBA" id="ARBA00022630"/>
    </source>
</evidence>
<gene>
    <name evidence="12" type="ORF">G114_13373</name>
</gene>
<sequence length="347" mass="36905">MTLNTLPGPLPLIQAPMAGVQDHRLALAVCEAGAIGSLPAAMLSPDQLRQQLEWMTAHTDRPFNVNFFCHRQGPPEASRLARWRHALAPAYQQLGLPQECTIPSSGRHPFTEEQAAILADYRPALVSFHFGLPSAEQIERIKQWGGLVLSSATTVAEARWLEAHGADLIIAQGLEAGGHRGHFLSDDLTLHEGLFTLLPAIAAAVRLPVIAAGGIMSERSVRAVLTLGARGVQAGTAFLLSDEATTSPLHRAALAHRERHTALTTLFTGRPARGLVNGLMRHLDPLSPLAPPFPHAAQALAPLRAAAEARGEDDYSPLWAGQGFTACRTGPAAAIVAMLAKGLESTS</sequence>
<dbReference type="GO" id="GO:0000166">
    <property type="term" value="F:nucleotide binding"/>
    <property type="evidence" value="ECO:0007669"/>
    <property type="project" value="UniProtKB-KW"/>
</dbReference>
<dbReference type="EMBL" id="APVG01000035">
    <property type="protein sequence ID" value="ENY71433.1"/>
    <property type="molecule type" value="Genomic_DNA"/>
</dbReference>
<keyword evidence="5" id="KW-0288">FMN</keyword>
<evidence type="ECO:0000313" key="12">
    <source>
        <dbReference type="EMBL" id="ENY71433.1"/>
    </source>
</evidence>
<name>N9VIH8_9GAMM</name>
<dbReference type="AlphaFoldDB" id="N9VIH8"/>
<evidence type="ECO:0000256" key="2">
    <source>
        <dbReference type="ARBA" id="ARBA00009881"/>
    </source>
</evidence>
<dbReference type="PATRIC" id="fig|1268237.3.peg.2633"/>
<accession>N9VIH8</accession>
<dbReference type="InterPro" id="IPR013785">
    <property type="entry name" value="Aldolase_TIM"/>
</dbReference>
<dbReference type="InterPro" id="IPR004136">
    <property type="entry name" value="NMO"/>
</dbReference>
<dbReference type="GO" id="GO:0009636">
    <property type="term" value="P:response to toxic substance"/>
    <property type="evidence" value="ECO:0007669"/>
    <property type="project" value="UniProtKB-KW"/>
</dbReference>
<evidence type="ECO:0000256" key="8">
    <source>
        <dbReference type="ARBA" id="ARBA00023033"/>
    </source>
</evidence>
<evidence type="ECO:0000256" key="3">
    <source>
        <dbReference type="ARBA" id="ARBA00022575"/>
    </source>
</evidence>
<evidence type="ECO:0000256" key="10">
    <source>
        <dbReference type="ARBA" id="ARBA00049401"/>
    </source>
</evidence>
<dbReference type="FunFam" id="3.20.20.70:FF:000154">
    <property type="entry name" value="Probable nitronate monooxygenase"/>
    <property type="match status" value="1"/>
</dbReference>
<keyword evidence="6" id="KW-0547">Nucleotide-binding</keyword>
<dbReference type="OrthoDB" id="9778912at2"/>
<dbReference type="Pfam" id="PF03060">
    <property type="entry name" value="NMO"/>
    <property type="match status" value="1"/>
</dbReference>
<dbReference type="RefSeq" id="WP_005355906.1">
    <property type="nucleotide sequence ID" value="NZ_APVG01000035.1"/>
</dbReference>
<dbReference type="GO" id="GO:0018580">
    <property type="term" value="F:nitronate monooxygenase activity"/>
    <property type="evidence" value="ECO:0007669"/>
    <property type="project" value="InterPro"/>
</dbReference>
<keyword evidence="13" id="KW-1185">Reference proteome</keyword>
<comment type="cofactor">
    <cofactor evidence="1">
        <name>FMN</name>
        <dbReference type="ChEBI" id="CHEBI:58210"/>
    </cofactor>
</comment>
<dbReference type="GO" id="GO:0051213">
    <property type="term" value="F:dioxygenase activity"/>
    <property type="evidence" value="ECO:0007669"/>
    <property type="project" value="UniProtKB-KW"/>
</dbReference>
<dbReference type="eggNOG" id="COG2070">
    <property type="taxonomic scope" value="Bacteria"/>
</dbReference>
<proteinExistence type="inferred from homology"/>
<evidence type="ECO:0000256" key="7">
    <source>
        <dbReference type="ARBA" id="ARBA00023002"/>
    </source>
</evidence>
<evidence type="ECO:0000256" key="11">
    <source>
        <dbReference type="ARBA" id="ARBA00067136"/>
    </source>
</evidence>
<dbReference type="Gene3D" id="3.20.20.70">
    <property type="entry name" value="Aldolase class I"/>
    <property type="match status" value="1"/>
</dbReference>
<evidence type="ECO:0000313" key="13">
    <source>
        <dbReference type="Proteomes" id="UP000023775"/>
    </source>
</evidence>
<keyword evidence="7" id="KW-0560">Oxidoreductase</keyword>
<dbReference type="CDD" id="cd04730">
    <property type="entry name" value="NPD_like"/>
    <property type="match status" value="1"/>
</dbReference>
<comment type="caution">
    <text evidence="12">The sequence shown here is derived from an EMBL/GenBank/DDBJ whole genome shotgun (WGS) entry which is preliminary data.</text>
</comment>
<dbReference type="Proteomes" id="UP000023775">
    <property type="component" value="Unassembled WGS sequence"/>
</dbReference>
<evidence type="ECO:0000256" key="1">
    <source>
        <dbReference type="ARBA" id="ARBA00001917"/>
    </source>
</evidence>
<keyword evidence="4" id="KW-0285">Flavoprotein</keyword>
<protein>
    <recommendedName>
        <fullName evidence="11">Nitronate monooxygenase</fullName>
    </recommendedName>
    <alternativeName>
        <fullName evidence="9">Propionate 3-nitronate monooxygenase</fullName>
    </alternativeName>
</protein>
<comment type="similarity">
    <text evidence="2">Belongs to the nitronate monooxygenase family. NMO class I subfamily.</text>
</comment>
<comment type="catalytic activity">
    <reaction evidence="10">
        <text>3 propionate 3-nitronate + 3 O2 + H2O = 3 3-oxopropanoate + 2 nitrate + nitrite + H2O2 + 3 H(+)</text>
        <dbReference type="Rhea" id="RHEA:57332"/>
        <dbReference type="ChEBI" id="CHEBI:15377"/>
        <dbReference type="ChEBI" id="CHEBI:15378"/>
        <dbReference type="ChEBI" id="CHEBI:15379"/>
        <dbReference type="ChEBI" id="CHEBI:16240"/>
        <dbReference type="ChEBI" id="CHEBI:16301"/>
        <dbReference type="ChEBI" id="CHEBI:17632"/>
        <dbReference type="ChEBI" id="CHEBI:33190"/>
        <dbReference type="ChEBI" id="CHEBI:136067"/>
    </reaction>
</comment>
<reference evidence="12 13" key="1">
    <citation type="journal article" date="2013" name="Genome Announc.">
        <title>Draft Genome Sequence of the Aeromonas diversa Type Strain.</title>
        <authorList>
            <person name="Farfan M."/>
            <person name="Spataro N."/>
            <person name="Sanglas A."/>
            <person name="Albarral V."/>
            <person name="Loren J.G."/>
            <person name="Bosch E."/>
            <person name="Fuste M.C."/>
        </authorList>
    </citation>
    <scope>NUCLEOTIDE SEQUENCE [LARGE SCALE GENOMIC DNA]</scope>
    <source>
        <strain evidence="12 13">2478-85</strain>
    </source>
</reference>
<keyword evidence="3" id="KW-0216">Detoxification</keyword>
<evidence type="ECO:0000256" key="5">
    <source>
        <dbReference type="ARBA" id="ARBA00022643"/>
    </source>
</evidence>
<dbReference type="PANTHER" id="PTHR42747">
    <property type="entry name" value="NITRONATE MONOOXYGENASE-RELATED"/>
    <property type="match status" value="1"/>
</dbReference>
<evidence type="ECO:0000256" key="9">
    <source>
        <dbReference type="ARBA" id="ARBA00031155"/>
    </source>
</evidence>